<reference evidence="1" key="1">
    <citation type="submission" date="2020-10" db="EMBL/GenBank/DDBJ databases">
        <authorList>
            <person name="Gilroy R."/>
        </authorList>
    </citation>
    <scope>NUCLEOTIDE SEQUENCE</scope>
    <source>
        <strain evidence="1">ChiBcec7-5410</strain>
    </source>
</reference>
<sequence>MSNWLEKEDAVERVCEIAAANGGIDADLQQDENFRMLAGLLIDEMVDWCGLELVPEGALWVTADELVRRYRSAFDGSVAQVSMGNFSVQYQSGSEQRWHNALRPWRKVRFI</sequence>
<proteinExistence type="predicted"/>
<name>A0A9D1H5Q6_9FIRM</name>
<gene>
    <name evidence="1" type="ORF">IAC43_04315</name>
</gene>
<organism evidence="1 2">
    <name type="scientific">Candidatus Faecivivens stercoripullorum</name>
    <dbReference type="NCBI Taxonomy" id="2840805"/>
    <lineage>
        <taxon>Bacteria</taxon>
        <taxon>Bacillati</taxon>
        <taxon>Bacillota</taxon>
        <taxon>Clostridia</taxon>
        <taxon>Eubacteriales</taxon>
        <taxon>Oscillospiraceae</taxon>
        <taxon>Oscillospiraceae incertae sedis</taxon>
        <taxon>Candidatus Faecivivens</taxon>
    </lineage>
</organism>
<comment type="caution">
    <text evidence="1">The sequence shown here is derived from an EMBL/GenBank/DDBJ whole genome shotgun (WGS) entry which is preliminary data.</text>
</comment>
<dbReference type="Proteomes" id="UP000824160">
    <property type="component" value="Unassembled WGS sequence"/>
</dbReference>
<accession>A0A9D1H5Q6</accession>
<protein>
    <submittedName>
        <fullName evidence="1">Uncharacterized protein</fullName>
    </submittedName>
</protein>
<reference evidence="1" key="2">
    <citation type="journal article" date="2021" name="PeerJ">
        <title>Extensive microbial diversity within the chicken gut microbiome revealed by metagenomics and culture.</title>
        <authorList>
            <person name="Gilroy R."/>
            <person name="Ravi A."/>
            <person name="Getino M."/>
            <person name="Pursley I."/>
            <person name="Horton D.L."/>
            <person name="Alikhan N.F."/>
            <person name="Baker D."/>
            <person name="Gharbi K."/>
            <person name="Hall N."/>
            <person name="Watson M."/>
            <person name="Adriaenssens E.M."/>
            <person name="Foster-Nyarko E."/>
            <person name="Jarju S."/>
            <person name="Secka A."/>
            <person name="Antonio M."/>
            <person name="Oren A."/>
            <person name="Chaudhuri R.R."/>
            <person name="La Ragione R."/>
            <person name="Hildebrand F."/>
            <person name="Pallen M.J."/>
        </authorList>
    </citation>
    <scope>NUCLEOTIDE SEQUENCE</scope>
    <source>
        <strain evidence="1">ChiBcec7-5410</strain>
    </source>
</reference>
<evidence type="ECO:0000313" key="2">
    <source>
        <dbReference type="Proteomes" id="UP000824160"/>
    </source>
</evidence>
<dbReference type="AlphaFoldDB" id="A0A9D1H5Q6"/>
<evidence type="ECO:0000313" key="1">
    <source>
        <dbReference type="EMBL" id="HIT94385.1"/>
    </source>
</evidence>
<dbReference type="EMBL" id="DVLW01000114">
    <property type="protein sequence ID" value="HIT94385.1"/>
    <property type="molecule type" value="Genomic_DNA"/>
</dbReference>